<comment type="similarity">
    <text evidence="2">Belongs to the mitochondrion-specific ribosomal protein mL46 family.</text>
</comment>
<dbReference type="InterPro" id="IPR021757">
    <property type="entry name" value="Ribosomal_mL46_N"/>
</dbReference>
<evidence type="ECO:0000256" key="7">
    <source>
        <dbReference type="ARBA" id="ARBA00035190"/>
    </source>
</evidence>
<dbReference type="InterPro" id="IPR000086">
    <property type="entry name" value="NUDIX_hydrolase_dom"/>
</dbReference>
<sequence>MHVPQISSSPADLGFDGFARTLATEVEILPLASTSTDPPPPSKKTPRPTISAAVILNRSPLITRSPSTFERAYYNYQARLRRALHNPFPYDFYFKEGSILETRFNVEERKRERRAFGPLFGIDDDVDQEKAKAARAAAAQLAEQEGEFEEMVPRLHPSDVSRDIKSLDRKGKRNIYLLLKTAQDVWRFPQGGLEKNELLHQAAQRDLYTECGQHMDSWIVSRNPVGVYKPPVPSIPDQFIRPEITFFFKAHIMAGQVRPGEGISDFAWLTKQEIEGKVEKNYWDGVKDILSDY</sequence>
<dbReference type="InterPro" id="IPR015797">
    <property type="entry name" value="NUDIX_hydrolase-like_dom_sf"/>
</dbReference>
<evidence type="ECO:0000256" key="4">
    <source>
        <dbReference type="ARBA" id="ARBA00022980"/>
    </source>
</evidence>
<evidence type="ECO:0000256" key="1">
    <source>
        <dbReference type="ARBA" id="ARBA00004173"/>
    </source>
</evidence>
<keyword evidence="4" id="KW-0689">Ribosomal protein</keyword>
<reference evidence="10" key="1">
    <citation type="journal article" date="2017" name="Nat. Ecol. Evol.">
        <title>Genome expansion and lineage-specific genetic innovations in the forest pathogenic fungi Armillaria.</title>
        <authorList>
            <person name="Sipos G."/>
            <person name="Prasanna A.N."/>
            <person name="Walter M.C."/>
            <person name="O'Connor E."/>
            <person name="Balint B."/>
            <person name="Krizsan K."/>
            <person name="Kiss B."/>
            <person name="Hess J."/>
            <person name="Varga T."/>
            <person name="Slot J."/>
            <person name="Riley R."/>
            <person name="Boka B."/>
            <person name="Rigling D."/>
            <person name="Barry K."/>
            <person name="Lee J."/>
            <person name="Mihaltcheva S."/>
            <person name="LaButti K."/>
            <person name="Lipzen A."/>
            <person name="Waldron R."/>
            <person name="Moloney N.M."/>
            <person name="Sperisen C."/>
            <person name="Kredics L."/>
            <person name="Vagvoelgyi C."/>
            <person name="Patrignani A."/>
            <person name="Fitzpatrick D."/>
            <person name="Nagy I."/>
            <person name="Doyle S."/>
            <person name="Anderson J.B."/>
            <person name="Grigoriev I.V."/>
            <person name="Gueldener U."/>
            <person name="Muensterkoetter M."/>
            <person name="Nagy L.G."/>
        </authorList>
    </citation>
    <scope>NUCLEOTIDE SEQUENCE [LARGE SCALE GENOMIC DNA]</scope>
    <source>
        <strain evidence="10">C18/9</strain>
    </source>
</reference>
<dbReference type="STRING" id="47428.A0A284R6V7"/>
<keyword evidence="5" id="KW-0496">Mitochondrion</keyword>
<organism evidence="9 10">
    <name type="scientific">Armillaria ostoyae</name>
    <name type="common">Armillaria root rot fungus</name>
    <dbReference type="NCBI Taxonomy" id="47428"/>
    <lineage>
        <taxon>Eukaryota</taxon>
        <taxon>Fungi</taxon>
        <taxon>Dikarya</taxon>
        <taxon>Basidiomycota</taxon>
        <taxon>Agaricomycotina</taxon>
        <taxon>Agaricomycetes</taxon>
        <taxon>Agaricomycetidae</taxon>
        <taxon>Agaricales</taxon>
        <taxon>Marasmiineae</taxon>
        <taxon>Physalacriaceae</taxon>
        <taxon>Armillaria</taxon>
    </lineage>
</organism>
<accession>A0A284R6V7</accession>
<dbReference type="Pfam" id="PF00293">
    <property type="entry name" value="NUDIX"/>
    <property type="match status" value="1"/>
</dbReference>
<dbReference type="Gene3D" id="3.90.79.10">
    <property type="entry name" value="Nucleoside Triphosphate Pyrophosphohydrolase"/>
    <property type="match status" value="1"/>
</dbReference>
<gene>
    <name evidence="9" type="ORF">ARMOST_07798</name>
</gene>
<dbReference type="OrthoDB" id="414075at2759"/>
<evidence type="ECO:0000256" key="2">
    <source>
        <dbReference type="ARBA" id="ARBA00009070"/>
    </source>
</evidence>
<protein>
    <recommendedName>
        <fullName evidence="7">Large ribosomal subunit protein mL46</fullName>
    </recommendedName>
</protein>
<dbReference type="GO" id="GO:0003735">
    <property type="term" value="F:structural constituent of ribosome"/>
    <property type="evidence" value="ECO:0007669"/>
    <property type="project" value="InterPro"/>
</dbReference>
<dbReference type="PANTHER" id="PTHR13124:SF12">
    <property type="entry name" value="LARGE RIBOSOMAL SUBUNIT PROTEIN ML46"/>
    <property type="match status" value="1"/>
</dbReference>
<dbReference type="SUPFAM" id="SSF55811">
    <property type="entry name" value="Nudix"/>
    <property type="match status" value="1"/>
</dbReference>
<dbReference type="AlphaFoldDB" id="A0A284R6V7"/>
<dbReference type="CDD" id="cd04661">
    <property type="entry name" value="NUDIX_MRP_L46"/>
    <property type="match status" value="1"/>
</dbReference>
<comment type="subcellular location">
    <subcellularLocation>
        <location evidence="1">Mitochondrion</location>
    </subcellularLocation>
</comment>
<evidence type="ECO:0000256" key="5">
    <source>
        <dbReference type="ARBA" id="ARBA00023128"/>
    </source>
</evidence>
<evidence type="ECO:0000256" key="3">
    <source>
        <dbReference type="ARBA" id="ARBA00022946"/>
    </source>
</evidence>
<dbReference type="PROSITE" id="PS51462">
    <property type="entry name" value="NUDIX"/>
    <property type="match status" value="1"/>
</dbReference>
<keyword evidence="6" id="KW-0687">Ribonucleoprotein</keyword>
<evidence type="ECO:0000313" key="9">
    <source>
        <dbReference type="EMBL" id="SJL04432.1"/>
    </source>
</evidence>
<name>A0A284R6V7_ARMOS</name>
<dbReference type="Pfam" id="PF11788">
    <property type="entry name" value="MRP-L46"/>
    <property type="match status" value="1"/>
</dbReference>
<evidence type="ECO:0000313" key="10">
    <source>
        <dbReference type="Proteomes" id="UP000219338"/>
    </source>
</evidence>
<proteinExistence type="inferred from homology"/>
<dbReference type="GO" id="GO:0005762">
    <property type="term" value="C:mitochondrial large ribosomal subunit"/>
    <property type="evidence" value="ECO:0007669"/>
    <property type="project" value="TreeGrafter"/>
</dbReference>
<evidence type="ECO:0000259" key="8">
    <source>
        <dbReference type="PROSITE" id="PS51462"/>
    </source>
</evidence>
<evidence type="ECO:0000256" key="6">
    <source>
        <dbReference type="ARBA" id="ARBA00023274"/>
    </source>
</evidence>
<dbReference type="PANTHER" id="PTHR13124">
    <property type="entry name" value="39S RIBOSOMAL PROTEIN L46, MITOCHONDRIAL PRECURSOR-RELATED"/>
    <property type="match status" value="1"/>
</dbReference>
<dbReference type="Proteomes" id="UP000219338">
    <property type="component" value="Unassembled WGS sequence"/>
</dbReference>
<dbReference type="EMBL" id="FUEG01000005">
    <property type="protein sequence ID" value="SJL04432.1"/>
    <property type="molecule type" value="Genomic_DNA"/>
</dbReference>
<dbReference type="InterPro" id="IPR040008">
    <property type="entry name" value="Ribosomal_mL46"/>
</dbReference>
<dbReference type="OMA" id="HPFENAF"/>
<dbReference type="InterPro" id="IPR033650">
    <property type="entry name" value="Ribosomal_mL46_NUDIX"/>
</dbReference>
<keyword evidence="10" id="KW-1185">Reference proteome</keyword>
<keyword evidence="3" id="KW-0809">Transit peptide</keyword>
<feature type="domain" description="Nudix hydrolase" evidence="8">
    <location>
        <begin position="157"/>
        <end position="291"/>
    </location>
</feature>